<name>A0A0J9T260_PLAV1</name>
<feature type="region of interest" description="Disordered" evidence="2">
    <location>
        <begin position="261"/>
        <end position="282"/>
    </location>
</feature>
<evidence type="ECO:0000256" key="2">
    <source>
        <dbReference type="SAM" id="MobiDB-lite"/>
    </source>
</evidence>
<evidence type="ECO:0000256" key="1">
    <source>
        <dbReference type="SAM" id="Coils"/>
    </source>
</evidence>
<proteinExistence type="predicted"/>
<evidence type="ECO:0008006" key="5">
    <source>
        <dbReference type="Google" id="ProtNLM"/>
    </source>
</evidence>
<evidence type="ECO:0000313" key="3">
    <source>
        <dbReference type="EMBL" id="KMZ88682.1"/>
    </source>
</evidence>
<sequence length="420" mass="49034">MTSKKDDELERCFNIISEIKVPTRFFDHKDIFQKLHKLLSNDNPFASGFNHNYCKYVNFFLNNIINPLYSDEDKKEYFSLFNKFGTKLKELRSTNSTCVPYLHYIDPEILTRMNSLYNLYNKYNTLANSKKSQAEFPCDEHTIFRVLYNDTIIRYDGKENNVIEKLIHLKKLIKENIFSPNTEMCGEEVTKYYEPINYLKEKENKRLEALEEEKRQKLQQEQQLQQQQQQQQQQKQQQLQEQIKESSGYNPTRTGEETELHVPFLSSNQQVQGDPVRREQSRAHVNTVHPVLPEYSGIRQGETFSFGHDMGQNEIDKYDTGYPTRGKNEESDYFGKVQGFFTETLGQVEPAPILGVSGGMGALFLLFKYTPVGSFFGGRRRRFRQIPSSFRGFPPDFANFQDYDGGFIGYGPMNINPLAE</sequence>
<gene>
    <name evidence="3" type="ORF">PVBG_06089</name>
</gene>
<evidence type="ECO:0000313" key="4">
    <source>
        <dbReference type="Proteomes" id="UP000053327"/>
    </source>
</evidence>
<protein>
    <recommendedName>
        <fullName evidence="5">VIR protein</fullName>
    </recommendedName>
</protein>
<reference evidence="3 4" key="1">
    <citation type="submission" date="2011-08" db="EMBL/GenBank/DDBJ databases">
        <title>The Genome Sequence of Plasmodium vivax Brazil I.</title>
        <authorList>
            <consortium name="The Broad Institute Genome Sequencing Platform"/>
            <consortium name="The Broad Institute Genome Sequencing Center for Infectious Disease"/>
            <person name="Neafsey D."/>
            <person name="Carlton J."/>
            <person name="Barnwell J."/>
            <person name="Collins W."/>
            <person name="Escalante A."/>
            <person name="Mullikin J."/>
            <person name="Saul A."/>
            <person name="Guigo R."/>
            <person name="Camara F."/>
            <person name="Young S.K."/>
            <person name="Zeng Q."/>
            <person name="Gargeya S."/>
            <person name="Fitzgerald M."/>
            <person name="Haas B."/>
            <person name="Abouelleil A."/>
            <person name="Alvarado L."/>
            <person name="Arachchi H.M."/>
            <person name="Berlin A."/>
            <person name="Brown A."/>
            <person name="Chapman S.B."/>
            <person name="Chen Z."/>
            <person name="Dunbar C."/>
            <person name="Freedman E."/>
            <person name="Gearin G."/>
            <person name="Gellesch M."/>
            <person name="Goldberg J."/>
            <person name="Griggs A."/>
            <person name="Gujja S."/>
            <person name="Heiman D."/>
            <person name="Howarth C."/>
            <person name="Larson L."/>
            <person name="Lui A."/>
            <person name="MacDonald P.J.P."/>
            <person name="Montmayeur A."/>
            <person name="Murphy C."/>
            <person name="Neiman D."/>
            <person name="Pearson M."/>
            <person name="Priest M."/>
            <person name="Roberts A."/>
            <person name="Saif S."/>
            <person name="Shea T."/>
            <person name="Shenoy N."/>
            <person name="Sisk P."/>
            <person name="Stolte C."/>
            <person name="Sykes S."/>
            <person name="Wortman J."/>
            <person name="Nusbaum C."/>
            <person name="Birren B."/>
        </authorList>
    </citation>
    <scope>NUCLEOTIDE SEQUENCE [LARGE SCALE GENOMIC DNA]</scope>
    <source>
        <strain evidence="3 4">Brazil I</strain>
    </source>
</reference>
<feature type="coiled-coil region" evidence="1">
    <location>
        <begin position="199"/>
        <end position="245"/>
    </location>
</feature>
<organism evidence="3 4">
    <name type="scientific">Plasmodium vivax (strain Brazil I)</name>
    <dbReference type="NCBI Taxonomy" id="1033975"/>
    <lineage>
        <taxon>Eukaryota</taxon>
        <taxon>Sar</taxon>
        <taxon>Alveolata</taxon>
        <taxon>Apicomplexa</taxon>
        <taxon>Aconoidasida</taxon>
        <taxon>Haemosporida</taxon>
        <taxon>Plasmodiidae</taxon>
        <taxon>Plasmodium</taxon>
        <taxon>Plasmodium (Plasmodium)</taxon>
    </lineage>
</organism>
<keyword evidence="1" id="KW-0175">Coiled coil</keyword>
<dbReference type="AlphaFoldDB" id="A0A0J9T260"/>
<dbReference type="Proteomes" id="UP000053327">
    <property type="component" value="Unassembled WGS sequence"/>
</dbReference>
<accession>A0A0J9T260</accession>
<dbReference type="EMBL" id="KQ234757">
    <property type="protein sequence ID" value="KMZ88682.1"/>
    <property type="molecule type" value="Genomic_DNA"/>
</dbReference>